<protein>
    <submittedName>
        <fullName evidence="1">Uncharacterized protein</fullName>
    </submittedName>
</protein>
<comment type="caution">
    <text evidence="1">The sequence shown here is derived from an EMBL/GenBank/DDBJ whole genome shotgun (WGS) entry which is preliminary data.</text>
</comment>
<reference evidence="1" key="1">
    <citation type="journal article" date="2020" name="mSystems">
        <title>Genome- and Community-Level Interaction Insights into Carbon Utilization and Element Cycling Functions of Hydrothermarchaeota in Hydrothermal Sediment.</title>
        <authorList>
            <person name="Zhou Z."/>
            <person name="Liu Y."/>
            <person name="Xu W."/>
            <person name="Pan J."/>
            <person name="Luo Z.H."/>
            <person name="Li M."/>
        </authorList>
    </citation>
    <scope>NUCLEOTIDE SEQUENCE [LARGE SCALE GENOMIC DNA]</scope>
    <source>
        <strain evidence="1">SpSt-87</strain>
    </source>
</reference>
<organism evidence="1">
    <name type="scientific">Archaeoglobus fulgidus</name>
    <dbReference type="NCBI Taxonomy" id="2234"/>
    <lineage>
        <taxon>Archaea</taxon>
        <taxon>Methanobacteriati</taxon>
        <taxon>Methanobacteriota</taxon>
        <taxon>Archaeoglobi</taxon>
        <taxon>Archaeoglobales</taxon>
        <taxon>Archaeoglobaceae</taxon>
        <taxon>Archaeoglobus</taxon>
    </lineage>
</organism>
<proteinExistence type="predicted"/>
<dbReference type="EMBL" id="DTLB01000035">
    <property type="protein sequence ID" value="HFW32402.1"/>
    <property type="molecule type" value="Genomic_DNA"/>
</dbReference>
<evidence type="ECO:0000313" key="1">
    <source>
        <dbReference type="EMBL" id="HFW32402.1"/>
    </source>
</evidence>
<accession>A0A7C3R9G0</accession>
<dbReference type="AlphaFoldDB" id="A0A7C3R9G0"/>
<sequence>MDEAERIVEEIKHELVPRWNAFLEGIRRGCSNSWLSLLAYQDAIREEVRIQGEIMDGILEKYGWSPWIPANEDEKMLYQCMNYYEALSGANQTVAVYVKDGYYLLLIQRFTIENLRAEIVDEEHFRGMLEVWREYLEEDVRRGCADYLDFQ</sequence>
<name>A0A7C3R9G0_ARCFL</name>
<gene>
    <name evidence="1" type="ORF">ENW66_05560</name>
</gene>